<evidence type="ECO:0000313" key="2">
    <source>
        <dbReference type="Proteomes" id="UP000334340"/>
    </source>
</evidence>
<proteinExistence type="predicted"/>
<dbReference type="EMBL" id="CABIKM010000067">
    <property type="protein sequence ID" value="VUZ86573.1"/>
    <property type="molecule type" value="Genomic_DNA"/>
</dbReference>
<dbReference type="Proteomes" id="UP000334340">
    <property type="component" value="Unassembled WGS sequence"/>
</dbReference>
<reference evidence="1 2" key="1">
    <citation type="submission" date="2019-07" db="EMBL/GenBank/DDBJ databases">
        <authorList>
            <person name="Cremers G."/>
        </authorList>
    </citation>
    <scope>NUCLEOTIDE SEQUENCE [LARGE SCALE GENOMIC DNA]</scope>
</reference>
<gene>
    <name evidence="1" type="ORF">MELA_02978</name>
</gene>
<keyword evidence="2" id="KW-1185">Reference proteome</keyword>
<accession>A0A564ZMY3</accession>
<dbReference type="AlphaFoldDB" id="A0A564ZMY3"/>
<organism evidence="1 2">
    <name type="scientific">Candidatus Methylomirabilis lanthanidiphila</name>
    <dbReference type="NCBI Taxonomy" id="2211376"/>
    <lineage>
        <taxon>Bacteria</taxon>
        <taxon>Candidatus Methylomirabilota</taxon>
        <taxon>Candidatus Methylomirabilia</taxon>
        <taxon>Candidatus Methylomirabilales</taxon>
        <taxon>Candidatus Methylomirabilaceae</taxon>
        <taxon>Candidatus Methylomirabilis</taxon>
    </lineage>
</organism>
<protein>
    <submittedName>
        <fullName evidence="1">Uncharacterized protein</fullName>
    </submittedName>
</protein>
<name>A0A564ZMY3_9BACT</name>
<evidence type="ECO:0000313" key="1">
    <source>
        <dbReference type="EMBL" id="VUZ86573.1"/>
    </source>
</evidence>
<sequence>MEHGQLVEALILFPLFLDVLADAGFVAPDGRDVVAPRPKVLPEEVLSAAKLRAGDVDGALALHESDDLRHGILRGNRQQHVHVVGEEMPLLHRTLLMLTAIRIERTDPIRRSVEIDGVPQVGD</sequence>